<evidence type="ECO:0000313" key="2">
    <source>
        <dbReference type="EMBL" id="OMO71045.1"/>
    </source>
</evidence>
<proteinExistence type="predicted"/>
<gene>
    <name evidence="2" type="ORF">COLO4_28402</name>
</gene>
<protein>
    <submittedName>
        <fullName evidence="2">Uncharacterized protein</fullName>
    </submittedName>
</protein>
<feature type="compositionally biased region" description="Polar residues" evidence="1">
    <location>
        <begin position="1"/>
        <end position="10"/>
    </location>
</feature>
<name>A0A1R3HKZ9_9ROSI</name>
<dbReference type="EMBL" id="AWUE01019900">
    <property type="protein sequence ID" value="OMO71045.1"/>
    <property type="molecule type" value="Genomic_DNA"/>
</dbReference>
<evidence type="ECO:0000313" key="3">
    <source>
        <dbReference type="Proteomes" id="UP000187203"/>
    </source>
</evidence>
<organism evidence="2 3">
    <name type="scientific">Corchorus olitorius</name>
    <dbReference type="NCBI Taxonomy" id="93759"/>
    <lineage>
        <taxon>Eukaryota</taxon>
        <taxon>Viridiplantae</taxon>
        <taxon>Streptophyta</taxon>
        <taxon>Embryophyta</taxon>
        <taxon>Tracheophyta</taxon>
        <taxon>Spermatophyta</taxon>
        <taxon>Magnoliopsida</taxon>
        <taxon>eudicotyledons</taxon>
        <taxon>Gunneridae</taxon>
        <taxon>Pentapetalae</taxon>
        <taxon>rosids</taxon>
        <taxon>malvids</taxon>
        <taxon>Malvales</taxon>
        <taxon>Malvaceae</taxon>
        <taxon>Grewioideae</taxon>
        <taxon>Apeibeae</taxon>
        <taxon>Corchorus</taxon>
    </lineage>
</organism>
<evidence type="ECO:0000256" key="1">
    <source>
        <dbReference type="SAM" id="MobiDB-lite"/>
    </source>
</evidence>
<feature type="compositionally biased region" description="Polar residues" evidence="1">
    <location>
        <begin position="30"/>
        <end position="44"/>
    </location>
</feature>
<dbReference type="AlphaFoldDB" id="A0A1R3HKZ9"/>
<reference evidence="3" key="1">
    <citation type="submission" date="2013-09" db="EMBL/GenBank/DDBJ databases">
        <title>Corchorus olitorius genome sequencing.</title>
        <authorList>
            <person name="Alam M."/>
            <person name="Haque M.S."/>
            <person name="Islam M.S."/>
            <person name="Emdad E.M."/>
            <person name="Islam M.M."/>
            <person name="Ahmed B."/>
            <person name="Halim A."/>
            <person name="Hossen Q.M.M."/>
            <person name="Hossain M.Z."/>
            <person name="Ahmed R."/>
            <person name="Khan M.M."/>
            <person name="Islam R."/>
            <person name="Rashid M.M."/>
            <person name="Khan S.A."/>
            <person name="Rahman M.S."/>
            <person name="Alam M."/>
            <person name="Yahiya A.S."/>
            <person name="Khan M.S."/>
            <person name="Azam M.S."/>
            <person name="Haque T."/>
            <person name="Lashkar M.Z.H."/>
            <person name="Akhand A.I."/>
            <person name="Morshed G."/>
            <person name="Roy S."/>
            <person name="Uddin K.S."/>
            <person name="Rabeya T."/>
            <person name="Hossain A.S."/>
            <person name="Chowdhury A."/>
            <person name="Snigdha A.R."/>
            <person name="Mortoza M.S."/>
            <person name="Matin S.A."/>
            <person name="Hoque S.M.E."/>
            <person name="Islam M.K."/>
            <person name="Roy D.K."/>
            <person name="Haider R."/>
            <person name="Moosa M.M."/>
            <person name="Elias S.M."/>
            <person name="Hasan A.M."/>
            <person name="Jahan S."/>
            <person name="Shafiuddin M."/>
            <person name="Mahmood N."/>
            <person name="Shommy N.S."/>
        </authorList>
    </citation>
    <scope>NUCLEOTIDE SEQUENCE [LARGE SCALE GENOMIC DNA]</scope>
    <source>
        <strain evidence="3">cv. O-4</strain>
    </source>
</reference>
<sequence length="44" mass="4908">MGIIKTSPNRSYKDQQTNEKHSAECEGKTQGKQANNKTQAKSQN</sequence>
<comment type="caution">
    <text evidence="2">The sequence shown here is derived from an EMBL/GenBank/DDBJ whole genome shotgun (WGS) entry which is preliminary data.</text>
</comment>
<keyword evidence="3" id="KW-1185">Reference proteome</keyword>
<feature type="compositionally biased region" description="Basic and acidic residues" evidence="1">
    <location>
        <begin position="11"/>
        <end position="29"/>
    </location>
</feature>
<accession>A0A1R3HKZ9</accession>
<feature type="region of interest" description="Disordered" evidence="1">
    <location>
        <begin position="1"/>
        <end position="44"/>
    </location>
</feature>
<dbReference type="Proteomes" id="UP000187203">
    <property type="component" value="Unassembled WGS sequence"/>
</dbReference>